<evidence type="ECO:0000313" key="2">
    <source>
        <dbReference type="Proteomes" id="UP000321570"/>
    </source>
</evidence>
<dbReference type="EMBL" id="CABIJS010000111">
    <property type="protein sequence ID" value="VUZ43341.1"/>
    <property type="molecule type" value="Genomic_DNA"/>
</dbReference>
<organism evidence="1 2">
    <name type="scientific">Hymenolepis diminuta</name>
    <name type="common">Rat tapeworm</name>
    <dbReference type="NCBI Taxonomy" id="6216"/>
    <lineage>
        <taxon>Eukaryota</taxon>
        <taxon>Metazoa</taxon>
        <taxon>Spiralia</taxon>
        <taxon>Lophotrochozoa</taxon>
        <taxon>Platyhelminthes</taxon>
        <taxon>Cestoda</taxon>
        <taxon>Eucestoda</taxon>
        <taxon>Cyclophyllidea</taxon>
        <taxon>Hymenolepididae</taxon>
        <taxon>Hymenolepis</taxon>
    </lineage>
</organism>
<reference evidence="1 2" key="1">
    <citation type="submission" date="2019-07" db="EMBL/GenBank/DDBJ databases">
        <authorList>
            <person name="Jastrzebski P J."/>
            <person name="Paukszto L."/>
            <person name="Jastrzebski P J."/>
        </authorList>
    </citation>
    <scope>NUCLEOTIDE SEQUENCE [LARGE SCALE GENOMIC DNA]</scope>
    <source>
        <strain evidence="1 2">WMS-il1</strain>
    </source>
</reference>
<evidence type="ECO:0000313" key="1">
    <source>
        <dbReference type="EMBL" id="VUZ43341.1"/>
    </source>
</evidence>
<name>A0A564Y7U6_HYMDI</name>
<dbReference type="AlphaFoldDB" id="A0A564Y7U6"/>
<dbReference type="Proteomes" id="UP000321570">
    <property type="component" value="Unassembled WGS sequence"/>
</dbReference>
<gene>
    <name evidence="1" type="ORF">WMSIL1_LOCUS3808</name>
</gene>
<sequence>MVDFSHATQITMLFREFNKNDYSLCLSYFQIMDPADLTYENMIVSVLVLSNKPIQMSHFHSSILIFYLLAMLRFDPDFCSSRTGNPMSRSLVADSNLLQNR</sequence>
<proteinExistence type="predicted"/>
<protein>
    <submittedName>
        <fullName evidence="1">Uncharacterized protein</fullName>
    </submittedName>
</protein>
<keyword evidence="2" id="KW-1185">Reference proteome</keyword>
<accession>A0A564Y7U6</accession>